<dbReference type="RefSeq" id="XP_005767080.1">
    <property type="nucleotide sequence ID" value="XM_005767023.1"/>
</dbReference>
<keyword evidence="1" id="KW-0863">Zinc-finger</keyword>
<protein>
    <recommendedName>
        <fullName evidence="3">C3H1-type domain-containing protein</fullName>
    </recommendedName>
</protein>
<dbReference type="Proteomes" id="UP000013827">
    <property type="component" value="Unassembled WGS sequence"/>
</dbReference>
<dbReference type="InterPro" id="IPR000571">
    <property type="entry name" value="Znf_CCCH"/>
</dbReference>
<dbReference type="KEGG" id="ehx:EMIHUDRAFT_197129"/>
<keyword evidence="5" id="KW-1185">Reference proteome</keyword>
<dbReference type="GeneID" id="17260720"/>
<evidence type="ECO:0000256" key="2">
    <source>
        <dbReference type="SAM" id="MobiDB-lite"/>
    </source>
</evidence>
<name>A0A0D3ITR6_EMIH1</name>
<sequence>MASKYQPVPPREKQRQFRFNASKAPSTPPPRQAAKTKAQIGRAPLEPTKPPAAAGSPRKPHAKASSAGVKTHGGHGGGKENRSSNFNPDKYKQSPCDRRSPALARWKAGQCSKGDLCWFRHGPQDTATEVPYFVLMMHVEEGLSKPSLIRKGAATRSDSAYSECHLCIGPASNDCAPEGAPSESANVRTTEPLASEAVDSGESKSTDGPASPRSPVTVMELSLEPPQFQPDRGLVLDSAPLAFPLEPVRETPSAWAWGGSPYLFFQPSPPPTSPPPQDLPWPWQWFSGGAKAAPPIWALLLVSELLPVPSMSIPLALLVTPTDGASAC</sequence>
<dbReference type="GO" id="GO:0008270">
    <property type="term" value="F:zinc ion binding"/>
    <property type="evidence" value="ECO:0007669"/>
    <property type="project" value="UniProtKB-KW"/>
</dbReference>
<proteinExistence type="predicted"/>
<dbReference type="PROSITE" id="PS50103">
    <property type="entry name" value="ZF_C3H1"/>
    <property type="match status" value="1"/>
</dbReference>
<keyword evidence="1" id="KW-0479">Metal-binding</keyword>
<evidence type="ECO:0000256" key="1">
    <source>
        <dbReference type="PROSITE-ProRule" id="PRU00723"/>
    </source>
</evidence>
<evidence type="ECO:0000313" key="4">
    <source>
        <dbReference type="EnsemblProtists" id="EOD14651"/>
    </source>
</evidence>
<evidence type="ECO:0000259" key="3">
    <source>
        <dbReference type="PROSITE" id="PS50103"/>
    </source>
</evidence>
<dbReference type="HOGENOM" id="CLU_935197_0_0_1"/>
<organism evidence="4 5">
    <name type="scientific">Emiliania huxleyi (strain CCMP1516)</name>
    <dbReference type="NCBI Taxonomy" id="280463"/>
    <lineage>
        <taxon>Eukaryota</taxon>
        <taxon>Haptista</taxon>
        <taxon>Haptophyta</taxon>
        <taxon>Prymnesiophyceae</taxon>
        <taxon>Isochrysidales</taxon>
        <taxon>Noelaerhabdaceae</taxon>
        <taxon>Emiliania</taxon>
    </lineage>
</organism>
<dbReference type="AlphaFoldDB" id="A0A0D3ITR6"/>
<feature type="region of interest" description="Disordered" evidence="2">
    <location>
        <begin position="1"/>
        <end position="99"/>
    </location>
</feature>
<keyword evidence="1" id="KW-0862">Zinc</keyword>
<reference evidence="5" key="1">
    <citation type="journal article" date="2013" name="Nature">
        <title>Pan genome of the phytoplankton Emiliania underpins its global distribution.</title>
        <authorList>
            <person name="Read B.A."/>
            <person name="Kegel J."/>
            <person name="Klute M.J."/>
            <person name="Kuo A."/>
            <person name="Lefebvre S.C."/>
            <person name="Maumus F."/>
            <person name="Mayer C."/>
            <person name="Miller J."/>
            <person name="Monier A."/>
            <person name="Salamov A."/>
            <person name="Young J."/>
            <person name="Aguilar M."/>
            <person name="Claverie J.M."/>
            <person name="Frickenhaus S."/>
            <person name="Gonzalez K."/>
            <person name="Herman E.K."/>
            <person name="Lin Y.C."/>
            <person name="Napier J."/>
            <person name="Ogata H."/>
            <person name="Sarno A.F."/>
            <person name="Shmutz J."/>
            <person name="Schroeder D."/>
            <person name="de Vargas C."/>
            <person name="Verret F."/>
            <person name="von Dassow P."/>
            <person name="Valentin K."/>
            <person name="Van de Peer Y."/>
            <person name="Wheeler G."/>
            <person name="Dacks J.B."/>
            <person name="Delwiche C.F."/>
            <person name="Dyhrman S.T."/>
            <person name="Glockner G."/>
            <person name="John U."/>
            <person name="Richards T."/>
            <person name="Worden A.Z."/>
            <person name="Zhang X."/>
            <person name="Grigoriev I.V."/>
            <person name="Allen A.E."/>
            <person name="Bidle K."/>
            <person name="Borodovsky M."/>
            <person name="Bowler C."/>
            <person name="Brownlee C."/>
            <person name="Cock J.M."/>
            <person name="Elias M."/>
            <person name="Gladyshev V.N."/>
            <person name="Groth M."/>
            <person name="Guda C."/>
            <person name="Hadaegh A."/>
            <person name="Iglesias-Rodriguez M.D."/>
            <person name="Jenkins J."/>
            <person name="Jones B.M."/>
            <person name="Lawson T."/>
            <person name="Leese F."/>
            <person name="Lindquist E."/>
            <person name="Lobanov A."/>
            <person name="Lomsadze A."/>
            <person name="Malik S.B."/>
            <person name="Marsh M.E."/>
            <person name="Mackinder L."/>
            <person name="Mock T."/>
            <person name="Mueller-Roeber B."/>
            <person name="Pagarete A."/>
            <person name="Parker M."/>
            <person name="Probert I."/>
            <person name="Quesneville H."/>
            <person name="Raines C."/>
            <person name="Rensing S.A."/>
            <person name="Riano-Pachon D.M."/>
            <person name="Richier S."/>
            <person name="Rokitta S."/>
            <person name="Shiraiwa Y."/>
            <person name="Soanes D.M."/>
            <person name="van der Giezen M."/>
            <person name="Wahlund T.M."/>
            <person name="Williams B."/>
            <person name="Wilson W."/>
            <person name="Wolfe G."/>
            <person name="Wurch L.L."/>
        </authorList>
    </citation>
    <scope>NUCLEOTIDE SEQUENCE</scope>
</reference>
<feature type="region of interest" description="Disordered" evidence="2">
    <location>
        <begin position="177"/>
        <end position="216"/>
    </location>
</feature>
<dbReference type="PaxDb" id="2903-EOD14651"/>
<accession>A0A0D3ITR6</accession>
<feature type="compositionally biased region" description="Basic and acidic residues" evidence="2">
    <location>
        <begin position="89"/>
        <end position="99"/>
    </location>
</feature>
<feature type="zinc finger region" description="C3H1-type" evidence="1">
    <location>
        <begin position="90"/>
        <end position="124"/>
    </location>
</feature>
<feature type="domain" description="C3H1-type" evidence="3">
    <location>
        <begin position="90"/>
        <end position="124"/>
    </location>
</feature>
<evidence type="ECO:0000313" key="5">
    <source>
        <dbReference type="Proteomes" id="UP000013827"/>
    </source>
</evidence>
<reference evidence="4" key="2">
    <citation type="submission" date="2024-10" db="UniProtKB">
        <authorList>
            <consortium name="EnsemblProtists"/>
        </authorList>
    </citation>
    <scope>IDENTIFICATION</scope>
</reference>
<dbReference type="EnsemblProtists" id="EOD14651">
    <property type="protein sequence ID" value="EOD14651"/>
    <property type="gene ID" value="EMIHUDRAFT_197129"/>
</dbReference>